<dbReference type="Proteomes" id="UP001498771">
    <property type="component" value="Unassembled WGS sequence"/>
</dbReference>
<dbReference type="PANTHER" id="PTHR28268:SF1">
    <property type="entry name" value="MICOS SUBUNIT MIC26"/>
    <property type="match status" value="1"/>
</dbReference>
<accession>A0ABR1FC58</accession>
<evidence type="ECO:0000313" key="3">
    <source>
        <dbReference type="Proteomes" id="UP001498771"/>
    </source>
</evidence>
<dbReference type="RefSeq" id="XP_064770462.1">
    <property type="nucleotide sequence ID" value="XM_064909630.1"/>
</dbReference>
<dbReference type="EMBL" id="JBBJBU010000001">
    <property type="protein sequence ID" value="KAK7207429.1"/>
    <property type="molecule type" value="Genomic_DNA"/>
</dbReference>
<comment type="caution">
    <text evidence="2">The sequence shown here is derived from an EMBL/GenBank/DDBJ whole genome shotgun (WGS) entry which is preliminary data.</text>
</comment>
<dbReference type="InterPro" id="IPR033181">
    <property type="entry name" value="Mic26_fungi"/>
</dbReference>
<sequence>MAQQRVRSGLAIGAFGTALALSNIPVIHAETEKKPIYDDKPPVDPSPAATVIKEPPPVLESYVREGRLYLSKALSFAKVHLDIGMQKYLETESTVTRTVSELKSESEPLLPDLIYVLVLTLSTNIALRKRNILLRGVLGPAAVGTAAFAYFLPQTFENVGNLLWKFEVMAPSVADAHLKTKAAVVDTYHSALKIKSDSRAALDSTVSTTRKTIKDWTGLLVSEDEQEKK</sequence>
<dbReference type="InterPro" id="IPR019166">
    <property type="entry name" value="MIC26/MIC27"/>
</dbReference>
<evidence type="ECO:0000313" key="2">
    <source>
        <dbReference type="EMBL" id="KAK7207429.1"/>
    </source>
</evidence>
<keyword evidence="3" id="KW-1185">Reference proteome</keyword>
<comment type="function">
    <text evidence="1">Component of the MICOS complex, a large protein complex of the mitochondrial inner membrane that plays crucial roles in the maintenance of crista junctions, inner membrane architecture, and formation of contact sites to the outer membrane.</text>
</comment>
<comment type="subcellular location">
    <subcellularLocation>
        <location evidence="1">Mitochondrion inner membrane</location>
    </subcellularLocation>
</comment>
<keyword evidence="1" id="KW-1133">Transmembrane helix</keyword>
<protein>
    <recommendedName>
        <fullName evidence="1">MICOS complex subunit</fullName>
    </recommendedName>
</protein>
<keyword evidence="1" id="KW-0812">Transmembrane</keyword>
<evidence type="ECO:0000256" key="1">
    <source>
        <dbReference type="RuleBase" id="RU363021"/>
    </source>
</evidence>
<reference evidence="2 3" key="1">
    <citation type="submission" date="2024-03" db="EMBL/GenBank/DDBJ databases">
        <title>Genome-scale model development and genomic sequencing of the oleaginous clade Lipomyces.</title>
        <authorList>
            <consortium name="Lawrence Berkeley National Laboratory"/>
            <person name="Czajka J.J."/>
            <person name="Han Y."/>
            <person name="Kim J."/>
            <person name="Mondo S.J."/>
            <person name="Hofstad B.A."/>
            <person name="Robles A."/>
            <person name="Haridas S."/>
            <person name="Riley R."/>
            <person name="LaButti K."/>
            <person name="Pangilinan J."/>
            <person name="Andreopoulos W."/>
            <person name="Lipzen A."/>
            <person name="Yan J."/>
            <person name="Wang M."/>
            <person name="Ng V."/>
            <person name="Grigoriev I.V."/>
            <person name="Spatafora J.W."/>
            <person name="Magnuson J.K."/>
            <person name="Baker S.E."/>
            <person name="Pomraning K.R."/>
        </authorList>
    </citation>
    <scope>NUCLEOTIDE SEQUENCE [LARGE SCALE GENOMIC DNA]</scope>
    <source>
        <strain evidence="2 3">Phaff 52-87</strain>
    </source>
</reference>
<organism evidence="2 3">
    <name type="scientific">Myxozyma melibiosi</name>
    <dbReference type="NCBI Taxonomy" id="54550"/>
    <lineage>
        <taxon>Eukaryota</taxon>
        <taxon>Fungi</taxon>
        <taxon>Dikarya</taxon>
        <taxon>Ascomycota</taxon>
        <taxon>Saccharomycotina</taxon>
        <taxon>Lipomycetes</taxon>
        <taxon>Lipomycetales</taxon>
        <taxon>Lipomycetaceae</taxon>
        <taxon>Myxozyma</taxon>
    </lineage>
</organism>
<comment type="subunit">
    <text evidence="1">Component of the mitochondrial contact site and cristae organizing system (MICOS) complex.</text>
</comment>
<dbReference type="Pfam" id="PF09769">
    <property type="entry name" value="ApoO"/>
    <property type="match status" value="1"/>
</dbReference>
<dbReference type="GeneID" id="90035142"/>
<keyword evidence="1" id="KW-0472">Membrane</keyword>
<name>A0ABR1FC58_9ASCO</name>
<feature type="transmembrane region" description="Helical" evidence="1">
    <location>
        <begin position="132"/>
        <end position="152"/>
    </location>
</feature>
<keyword evidence="1" id="KW-0999">Mitochondrion inner membrane</keyword>
<gene>
    <name evidence="2" type="ORF">BZA70DRAFT_14105</name>
</gene>
<dbReference type="PANTHER" id="PTHR28268">
    <property type="entry name" value="MICOS SUBUNIT MIC26"/>
    <property type="match status" value="1"/>
</dbReference>
<proteinExistence type="predicted"/>
<keyword evidence="1" id="KW-0496">Mitochondrion</keyword>